<dbReference type="InParanoid" id="W2S4K0"/>
<evidence type="ECO:0000256" key="6">
    <source>
        <dbReference type="ARBA" id="ARBA00025877"/>
    </source>
</evidence>
<evidence type="ECO:0000313" key="10">
    <source>
        <dbReference type="Proteomes" id="UP000030752"/>
    </source>
</evidence>
<gene>
    <name evidence="9" type="ORF">HMPREF1541_02131</name>
</gene>
<evidence type="ECO:0000313" key="9">
    <source>
        <dbReference type="EMBL" id="ETN42973.1"/>
    </source>
</evidence>
<reference evidence="9 10" key="1">
    <citation type="submission" date="2013-03" db="EMBL/GenBank/DDBJ databases">
        <title>The Genome Sequence of Phialophora europaea CBS 101466.</title>
        <authorList>
            <consortium name="The Broad Institute Genomics Platform"/>
            <person name="Cuomo C."/>
            <person name="de Hoog S."/>
            <person name="Gorbushina A."/>
            <person name="Walker B."/>
            <person name="Young S.K."/>
            <person name="Zeng Q."/>
            <person name="Gargeya S."/>
            <person name="Fitzgerald M."/>
            <person name="Haas B."/>
            <person name="Abouelleil A."/>
            <person name="Allen A.W."/>
            <person name="Alvarado L."/>
            <person name="Arachchi H.M."/>
            <person name="Berlin A.M."/>
            <person name="Chapman S.B."/>
            <person name="Gainer-Dewar J."/>
            <person name="Goldberg J."/>
            <person name="Griggs A."/>
            <person name="Gujja S."/>
            <person name="Hansen M."/>
            <person name="Howarth C."/>
            <person name="Imamovic A."/>
            <person name="Ireland A."/>
            <person name="Larimer J."/>
            <person name="McCowan C."/>
            <person name="Murphy C."/>
            <person name="Pearson M."/>
            <person name="Poon T.W."/>
            <person name="Priest M."/>
            <person name="Roberts A."/>
            <person name="Saif S."/>
            <person name="Shea T."/>
            <person name="Sisk P."/>
            <person name="Sykes S."/>
            <person name="Wortman J."/>
            <person name="Nusbaum C."/>
            <person name="Birren B."/>
        </authorList>
    </citation>
    <scope>NUCLEOTIDE SEQUENCE [LARGE SCALE GENOMIC DNA]</scope>
    <source>
        <strain evidence="9 10">CBS 101466</strain>
    </source>
</reference>
<comment type="function">
    <text evidence="1">Forms a chaperone-bound H2A.Z-H2B complex that acts as a source for SWR1 complex-dependent H2A to H2A.Z histone replacement in chromatin.</text>
</comment>
<dbReference type="GeneID" id="19969470"/>
<keyword evidence="5" id="KW-0539">Nucleus</keyword>
<evidence type="ECO:0000256" key="2">
    <source>
        <dbReference type="ARBA" id="ARBA00004123"/>
    </source>
</evidence>
<dbReference type="HOGENOM" id="CLU_130004_1_0_1"/>
<evidence type="ECO:0000256" key="7">
    <source>
        <dbReference type="SAM" id="MobiDB-lite"/>
    </source>
</evidence>
<dbReference type="SMART" id="SM01082">
    <property type="entry name" value="CHZ"/>
    <property type="match status" value="1"/>
</dbReference>
<evidence type="ECO:0000256" key="4">
    <source>
        <dbReference type="ARBA" id="ARBA00023186"/>
    </source>
</evidence>
<feature type="compositionally biased region" description="Basic and acidic residues" evidence="7">
    <location>
        <begin position="73"/>
        <end position="90"/>
    </location>
</feature>
<dbReference type="InterPro" id="IPR019098">
    <property type="entry name" value="Histone_chaperone_domain_CHZ"/>
</dbReference>
<dbReference type="AlphaFoldDB" id="W2S4K0"/>
<protein>
    <recommendedName>
        <fullName evidence="8">Histone chaperone domain-containing protein</fullName>
    </recommendedName>
</protein>
<feature type="compositionally biased region" description="Acidic residues" evidence="7">
    <location>
        <begin position="91"/>
        <end position="115"/>
    </location>
</feature>
<dbReference type="GO" id="GO:0005634">
    <property type="term" value="C:nucleus"/>
    <property type="evidence" value="ECO:0007669"/>
    <property type="project" value="UniProtKB-SubCell"/>
</dbReference>
<dbReference type="Pfam" id="PF09649">
    <property type="entry name" value="CHZ"/>
    <property type="match status" value="1"/>
</dbReference>
<comment type="subunit">
    <text evidence="6">Forms a heterotrimer with H2A.Z-H2B, stabilizing the association of the histone dimer. Also, with a lower affinity, forms a heterotrimer with H2A-H2B.</text>
</comment>
<sequence length="115" mass="12873">MSANGSAIPTESTDIQDKGKGKSVEEPSRTVDLEEEDEEEESGAEEAPEDDDDDDDEDMDEIDPDNIVGSRTRNKDINWAEANEKLKAEGEDVDDEDEDEDDDFEDPDDEDAMRD</sequence>
<evidence type="ECO:0000256" key="5">
    <source>
        <dbReference type="ARBA" id="ARBA00023242"/>
    </source>
</evidence>
<accession>W2S4K0</accession>
<comment type="subcellular location">
    <subcellularLocation>
        <location evidence="2">Nucleus</location>
    </subcellularLocation>
</comment>
<dbReference type="RefSeq" id="XP_008714709.1">
    <property type="nucleotide sequence ID" value="XM_008716487.1"/>
</dbReference>
<feature type="compositionally biased region" description="Acidic residues" evidence="7">
    <location>
        <begin position="33"/>
        <end position="64"/>
    </location>
</feature>
<feature type="compositionally biased region" description="Polar residues" evidence="7">
    <location>
        <begin position="1"/>
        <end position="13"/>
    </location>
</feature>
<feature type="domain" description="Histone chaperone" evidence="8">
    <location>
        <begin position="53"/>
        <end position="88"/>
    </location>
</feature>
<name>W2S4K0_CYPE1</name>
<dbReference type="VEuPathDB" id="FungiDB:HMPREF1541_02131"/>
<evidence type="ECO:0000256" key="1">
    <source>
        <dbReference type="ARBA" id="ARBA00002212"/>
    </source>
</evidence>
<feature type="region of interest" description="Disordered" evidence="7">
    <location>
        <begin position="1"/>
        <end position="115"/>
    </location>
</feature>
<keyword evidence="4" id="KW-0143">Chaperone</keyword>
<evidence type="ECO:0000259" key="8">
    <source>
        <dbReference type="SMART" id="SM01082"/>
    </source>
</evidence>
<evidence type="ECO:0000256" key="3">
    <source>
        <dbReference type="ARBA" id="ARBA00008057"/>
    </source>
</evidence>
<comment type="similarity">
    <text evidence="3">Belongs to the CHZ1 family.</text>
</comment>
<organism evidence="9 10">
    <name type="scientific">Cyphellophora europaea (strain CBS 101466)</name>
    <name type="common">Phialophora europaea</name>
    <dbReference type="NCBI Taxonomy" id="1220924"/>
    <lineage>
        <taxon>Eukaryota</taxon>
        <taxon>Fungi</taxon>
        <taxon>Dikarya</taxon>
        <taxon>Ascomycota</taxon>
        <taxon>Pezizomycotina</taxon>
        <taxon>Eurotiomycetes</taxon>
        <taxon>Chaetothyriomycetidae</taxon>
        <taxon>Chaetothyriales</taxon>
        <taxon>Cyphellophoraceae</taxon>
        <taxon>Cyphellophora</taxon>
    </lineage>
</organism>
<dbReference type="eggNOG" id="ENOG502SZF2">
    <property type="taxonomic scope" value="Eukaryota"/>
</dbReference>
<keyword evidence="10" id="KW-1185">Reference proteome</keyword>
<dbReference type="OrthoDB" id="4121134at2759"/>
<proteinExistence type="inferred from homology"/>
<dbReference type="EMBL" id="KB822718">
    <property type="protein sequence ID" value="ETN42973.1"/>
    <property type="molecule type" value="Genomic_DNA"/>
</dbReference>
<feature type="compositionally biased region" description="Basic and acidic residues" evidence="7">
    <location>
        <begin position="15"/>
        <end position="32"/>
    </location>
</feature>
<dbReference type="Proteomes" id="UP000030752">
    <property type="component" value="Unassembled WGS sequence"/>
</dbReference>
<dbReference type="STRING" id="1220924.W2S4K0"/>